<evidence type="ECO:0000256" key="2">
    <source>
        <dbReference type="ARBA" id="ARBA00023043"/>
    </source>
</evidence>
<evidence type="ECO:0000313" key="5">
    <source>
        <dbReference type="EMBL" id="MBK1706523.1"/>
    </source>
</evidence>
<keyword evidence="2 3" id="KW-0040">ANK repeat</keyword>
<organism evidence="5 6">
    <name type="scientific">Halochromatium glycolicum</name>
    <dbReference type="NCBI Taxonomy" id="85075"/>
    <lineage>
        <taxon>Bacteria</taxon>
        <taxon>Pseudomonadati</taxon>
        <taxon>Pseudomonadota</taxon>
        <taxon>Gammaproteobacteria</taxon>
        <taxon>Chromatiales</taxon>
        <taxon>Chromatiaceae</taxon>
        <taxon>Halochromatium</taxon>
    </lineage>
</organism>
<dbReference type="Pfam" id="PF12796">
    <property type="entry name" value="Ank_2"/>
    <property type="match status" value="2"/>
</dbReference>
<reference evidence="5" key="2">
    <citation type="journal article" date="2020" name="Microorganisms">
        <title>Osmotic Adaptation and Compatible Solute Biosynthesis of Phototrophic Bacteria as Revealed from Genome Analyses.</title>
        <authorList>
            <person name="Imhoff J.F."/>
            <person name="Rahn T."/>
            <person name="Kunzel S."/>
            <person name="Keller A."/>
            <person name="Neulinger S.C."/>
        </authorList>
    </citation>
    <scope>NUCLEOTIDE SEQUENCE</scope>
    <source>
        <strain evidence="5">DSM 11080</strain>
    </source>
</reference>
<gene>
    <name evidence="5" type="ORF">CKO40_18710</name>
</gene>
<proteinExistence type="predicted"/>
<dbReference type="SMART" id="SM00248">
    <property type="entry name" value="ANK"/>
    <property type="match status" value="4"/>
</dbReference>
<dbReference type="InterPro" id="IPR002110">
    <property type="entry name" value="Ankyrin_rpt"/>
</dbReference>
<reference evidence="5" key="1">
    <citation type="submission" date="2017-08" db="EMBL/GenBank/DDBJ databases">
        <authorList>
            <person name="Imhoff J.F."/>
            <person name="Rahn T."/>
            <person name="Kuenzel S."/>
            <person name="Neulinger S.C."/>
        </authorList>
    </citation>
    <scope>NUCLEOTIDE SEQUENCE</scope>
    <source>
        <strain evidence="5">DSM 11080</strain>
    </source>
</reference>
<dbReference type="SUPFAM" id="SSF48403">
    <property type="entry name" value="Ankyrin repeat"/>
    <property type="match status" value="1"/>
</dbReference>
<dbReference type="Proteomes" id="UP001296776">
    <property type="component" value="Unassembled WGS sequence"/>
</dbReference>
<feature type="chain" id="PRO_5042573864" description="Ankyrin repeat domain-containing protein" evidence="4">
    <location>
        <begin position="21"/>
        <end position="222"/>
    </location>
</feature>
<dbReference type="EMBL" id="NRSJ01000044">
    <property type="protein sequence ID" value="MBK1706523.1"/>
    <property type="molecule type" value="Genomic_DNA"/>
</dbReference>
<evidence type="ECO:0000313" key="6">
    <source>
        <dbReference type="Proteomes" id="UP001296776"/>
    </source>
</evidence>
<dbReference type="PROSITE" id="PS50088">
    <property type="entry name" value="ANK_REPEAT"/>
    <property type="match status" value="3"/>
</dbReference>
<dbReference type="AlphaFoldDB" id="A0AAJ0U722"/>
<dbReference type="PROSITE" id="PS50297">
    <property type="entry name" value="ANK_REP_REGION"/>
    <property type="match status" value="3"/>
</dbReference>
<evidence type="ECO:0008006" key="7">
    <source>
        <dbReference type="Google" id="ProtNLM"/>
    </source>
</evidence>
<dbReference type="PROSITE" id="PS51257">
    <property type="entry name" value="PROKAR_LIPOPROTEIN"/>
    <property type="match status" value="1"/>
</dbReference>
<evidence type="ECO:0000256" key="4">
    <source>
        <dbReference type="SAM" id="SignalP"/>
    </source>
</evidence>
<feature type="repeat" description="ANK" evidence="3">
    <location>
        <begin position="155"/>
        <end position="187"/>
    </location>
</feature>
<dbReference type="PANTHER" id="PTHR24171">
    <property type="entry name" value="ANKYRIN REPEAT DOMAIN-CONTAINING PROTEIN 39-RELATED"/>
    <property type="match status" value="1"/>
</dbReference>
<keyword evidence="4" id="KW-0732">Signal</keyword>
<keyword evidence="1" id="KW-0677">Repeat</keyword>
<protein>
    <recommendedName>
        <fullName evidence="7">Ankyrin repeat domain-containing protein</fullName>
    </recommendedName>
</protein>
<sequence>MMPLFRALLIALITAGLLSACDDPPQPTVNLHRAVQIGDLDQIKRHLFWKTDINRPGPDGNYPLHVAVSQGRVAIARELLKHGAQLDVRNAQGRTPLHVALANGKVPAAELLREHGADDDLQRLLFALAEEQTLDRDTLEFLTSRGADINARNPQGQPPVHTLVEAGDVKLAKHLINAGAEVNGTDASGRTPLEIAAQQDDRAMITLLEQYGGTRGAGSRDE</sequence>
<keyword evidence="6" id="KW-1185">Reference proteome</keyword>
<name>A0AAJ0U722_9GAMM</name>
<accession>A0AAJ0U722</accession>
<feature type="repeat" description="ANK" evidence="3">
    <location>
        <begin position="59"/>
        <end position="91"/>
    </location>
</feature>
<feature type="signal peptide" evidence="4">
    <location>
        <begin position="1"/>
        <end position="20"/>
    </location>
</feature>
<dbReference type="Gene3D" id="1.25.40.20">
    <property type="entry name" value="Ankyrin repeat-containing domain"/>
    <property type="match status" value="2"/>
</dbReference>
<dbReference type="InterPro" id="IPR036770">
    <property type="entry name" value="Ankyrin_rpt-contain_sf"/>
</dbReference>
<feature type="repeat" description="ANK" evidence="3">
    <location>
        <begin position="92"/>
        <end position="124"/>
    </location>
</feature>
<dbReference type="PRINTS" id="PR01415">
    <property type="entry name" value="ANKYRIN"/>
</dbReference>
<evidence type="ECO:0000256" key="3">
    <source>
        <dbReference type="PROSITE-ProRule" id="PRU00023"/>
    </source>
</evidence>
<evidence type="ECO:0000256" key="1">
    <source>
        <dbReference type="ARBA" id="ARBA00022737"/>
    </source>
</evidence>
<dbReference type="PANTHER" id="PTHR24171:SF9">
    <property type="entry name" value="ANKYRIN REPEAT DOMAIN-CONTAINING PROTEIN 39"/>
    <property type="match status" value="1"/>
</dbReference>
<comment type="caution">
    <text evidence="5">The sequence shown here is derived from an EMBL/GenBank/DDBJ whole genome shotgun (WGS) entry which is preliminary data.</text>
</comment>